<dbReference type="STRING" id="1642647.PSM36_0683"/>
<feature type="transmembrane region" description="Helical" evidence="4">
    <location>
        <begin position="179"/>
        <end position="198"/>
    </location>
</feature>
<evidence type="ECO:0000256" key="3">
    <source>
        <dbReference type="SAM" id="MobiDB-lite"/>
    </source>
</evidence>
<dbReference type="AlphaFoldDB" id="A0A1R3SVB8"/>
<sequence>MTHRDFIAEVAKRLEWPEEKISGVIETILEVVSTELKMNNPVIIDDFGTLKIDIQPEYILVNPETKERYLMPPAVEVIFEVPSQENGENSSFVDFTLDEILYNEVNSSFSHFEPTPLDEDVGFPGIPEIVFGEQEAENEIVEPPLSQEEQNAMPEEISSVEPPHSRSHRRMRSNKRTSLVWIPIAGGIAIVVASLFFFKGDRNR</sequence>
<keyword evidence="4" id="KW-1133">Transmembrane helix</keyword>
<accession>A0A1R3SVB8</accession>
<evidence type="ECO:0000256" key="4">
    <source>
        <dbReference type="SAM" id="Phobius"/>
    </source>
</evidence>
<proteinExistence type="inferred from homology"/>
<keyword evidence="4" id="KW-0472">Membrane</keyword>
<reference evidence="5 6" key="1">
    <citation type="submission" date="2016-08" db="EMBL/GenBank/DDBJ databases">
        <authorList>
            <person name="Seilhamer J.J."/>
        </authorList>
    </citation>
    <scope>NUCLEOTIDE SEQUENCE [LARGE SCALE GENOMIC DNA]</scope>
    <source>
        <strain evidence="5">M3/6</strain>
    </source>
</reference>
<evidence type="ECO:0000256" key="2">
    <source>
        <dbReference type="ARBA" id="ARBA00023125"/>
    </source>
</evidence>
<dbReference type="InterPro" id="IPR000119">
    <property type="entry name" value="Hist_DNA-bd"/>
</dbReference>
<dbReference type="RefSeq" id="WP_076928843.1">
    <property type="nucleotide sequence ID" value="NZ_LT605205.1"/>
</dbReference>
<evidence type="ECO:0000256" key="1">
    <source>
        <dbReference type="ARBA" id="ARBA00010529"/>
    </source>
</evidence>
<dbReference type="InterPro" id="IPR010992">
    <property type="entry name" value="IHF-like_DNA-bd_dom_sf"/>
</dbReference>
<dbReference type="Proteomes" id="UP000187464">
    <property type="component" value="Chromosome I"/>
</dbReference>
<gene>
    <name evidence="5" type="ORF">PSM36_0683</name>
</gene>
<dbReference type="KEGG" id="psac:PSM36_0683"/>
<dbReference type="GO" id="GO:0030527">
    <property type="term" value="F:structural constituent of chromatin"/>
    <property type="evidence" value="ECO:0007669"/>
    <property type="project" value="InterPro"/>
</dbReference>
<dbReference type="EMBL" id="LT605205">
    <property type="protein sequence ID" value="SCD19511.1"/>
    <property type="molecule type" value="Genomic_DNA"/>
</dbReference>
<dbReference type="GO" id="GO:0003677">
    <property type="term" value="F:DNA binding"/>
    <property type="evidence" value="ECO:0007669"/>
    <property type="project" value="UniProtKB-KW"/>
</dbReference>
<evidence type="ECO:0000313" key="6">
    <source>
        <dbReference type="Proteomes" id="UP000187464"/>
    </source>
</evidence>
<keyword evidence="2" id="KW-0238">DNA-binding</keyword>
<comment type="similarity">
    <text evidence="1">Belongs to the bacterial histone-like protein family.</text>
</comment>
<organism evidence="5 6">
    <name type="scientific">Proteiniphilum saccharofermentans</name>
    <dbReference type="NCBI Taxonomy" id="1642647"/>
    <lineage>
        <taxon>Bacteria</taxon>
        <taxon>Pseudomonadati</taxon>
        <taxon>Bacteroidota</taxon>
        <taxon>Bacteroidia</taxon>
        <taxon>Bacteroidales</taxon>
        <taxon>Dysgonomonadaceae</taxon>
        <taxon>Proteiniphilum</taxon>
    </lineage>
</organism>
<keyword evidence="4" id="KW-0812">Transmembrane</keyword>
<dbReference type="Pfam" id="PF00216">
    <property type="entry name" value="Bac_DNA_binding"/>
    <property type="match status" value="1"/>
</dbReference>
<protein>
    <submittedName>
        <fullName evidence="5">Putative membrane protein</fullName>
    </submittedName>
</protein>
<feature type="region of interest" description="Disordered" evidence="3">
    <location>
        <begin position="145"/>
        <end position="172"/>
    </location>
</feature>
<dbReference type="SUPFAM" id="SSF47729">
    <property type="entry name" value="IHF-like DNA-binding proteins"/>
    <property type="match status" value="1"/>
</dbReference>
<evidence type="ECO:0000313" key="5">
    <source>
        <dbReference type="EMBL" id="SCD19511.1"/>
    </source>
</evidence>
<dbReference type="Gene3D" id="4.10.520.10">
    <property type="entry name" value="IHF-like DNA-binding proteins"/>
    <property type="match status" value="1"/>
</dbReference>
<name>A0A1R3SVB8_9BACT</name>
<keyword evidence="6" id="KW-1185">Reference proteome</keyword>